<dbReference type="SMART" id="SM00855">
    <property type="entry name" value="PGAM"/>
    <property type="match status" value="1"/>
</dbReference>
<accession>A0A6L7F1W7</accession>
<dbReference type="GO" id="GO:0016791">
    <property type="term" value="F:phosphatase activity"/>
    <property type="evidence" value="ECO:0007669"/>
    <property type="project" value="TreeGrafter"/>
</dbReference>
<dbReference type="Proteomes" id="UP000473325">
    <property type="component" value="Unassembled WGS sequence"/>
</dbReference>
<comment type="caution">
    <text evidence="3">The sequence shown here is derived from an EMBL/GenBank/DDBJ whole genome shotgun (WGS) entry which is preliminary data.</text>
</comment>
<dbReference type="Gene3D" id="3.40.50.1240">
    <property type="entry name" value="Phosphoglycerate mutase-like"/>
    <property type="match status" value="1"/>
</dbReference>
<dbReference type="InterPro" id="IPR029033">
    <property type="entry name" value="His_PPase_superfam"/>
</dbReference>
<evidence type="ECO:0000256" key="2">
    <source>
        <dbReference type="PIRSR" id="PIRSR613078-2"/>
    </source>
</evidence>
<sequence length="210" mass="22881">MSRTLVLLRHGRTAWNHAGRIQGHLEVPLDEIGLAQAERTAPVLAALGPSIVWCSDLARTRQTVAPLGATTGLEPRFDPRLREFGFGEREGLTHAEFRSAHPEEFARFREGEYDAVPTAERTSAVAARMHEALTELLATLEPGQTGIAVSHGAAVRVAVGALLGWPDRLFHTLRGLDNCGWVVLREHPEHGGLRLEAYNRVVPETPAVAG</sequence>
<feature type="binding site" evidence="2">
    <location>
        <position position="59"/>
    </location>
    <ligand>
        <name>substrate</name>
    </ligand>
</feature>
<dbReference type="Pfam" id="PF00300">
    <property type="entry name" value="His_Phos_1"/>
    <property type="match status" value="1"/>
</dbReference>
<dbReference type="InterPro" id="IPR050275">
    <property type="entry name" value="PGM_Phosphatase"/>
</dbReference>
<dbReference type="PANTHER" id="PTHR48100">
    <property type="entry name" value="BROAD-SPECIFICITY PHOSPHATASE YOR283W-RELATED"/>
    <property type="match status" value="1"/>
</dbReference>
<dbReference type="PANTHER" id="PTHR48100:SF62">
    <property type="entry name" value="GLUCOSYL-3-PHOSPHOGLYCERATE PHOSPHATASE"/>
    <property type="match status" value="1"/>
</dbReference>
<feature type="binding site" evidence="2">
    <location>
        <begin position="9"/>
        <end position="16"/>
    </location>
    <ligand>
        <name>substrate</name>
    </ligand>
</feature>
<protein>
    <submittedName>
        <fullName evidence="3">Histidine phosphatase family protein</fullName>
    </submittedName>
</protein>
<dbReference type="CDD" id="cd07067">
    <property type="entry name" value="HP_PGM_like"/>
    <property type="match status" value="1"/>
</dbReference>
<dbReference type="RefSeq" id="WP_160878948.1">
    <property type="nucleotide sequence ID" value="NZ_WUEK01000010.1"/>
</dbReference>
<feature type="active site" description="Tele-phosphohistidine intermediate" evidence="1">
    <location>
        <position position="10"/>
    </location>
</feature>
<dbReference type="InterPro" id="IPR013078">
    <property type="entry name" value="His_Pase_superF_clade-1"/>
</dbReference>
<dbReference type="AlphaFoldDB" id="A0A6L7F1W7"/>
<name>A0A6L7F1W7_9ACTN</name>
<reference evidence="3 4" key="1">
    <citation type="submission" date="2019-12" db="EMBL/GenBank/DDBJ databases">
        <authorList>
            <person name="Kun Z."/>
        </authorList>
    </citation>
    <scope>NUCLEOTIDE SEQUENCE [LARGE SCALE GENOMIC DNA]</scope>
    <source>
        <strain evidence="3 4">YIM 123512</strain>
    </source>
</reference>
<evidence type="ECO:0000313" key="3">
    <source>
        <dbReference type="EMBL" id="MXG91011.1"/>
    </source>
</evidence>
<proteinExistence type="predicted"/>
<dbReference type="EMBL" id="WUEK01000010">
    <property type="protein sequence ID" value="MXG91011.1"/>
    <property type="molecule type" value="Genomic_DNA"/>
</dbReference>
<keyword evidence="4" id="KW-1185">Reference proteome</keyword>
<gene>
    <name evidence="3" type="ORF">GRQ65_15790</name>
</gene>
<evidence type="ECO:0000313" key="4">
    <source>
        <dbReference type="Proteomes" id="UP000473325"/>
    </source>
</evidence>
<evidence type="ECO:0000256" key="1">
    <source>
        <dbReference type="PIRSR" id="PIRSR613078-1"/>
    </source>
</evidence>
<dbReference type="GO" id="GO:0005737">
    <property type="term" value="C:cytoplasm"/>
    <property type="evidence" value="ECO:0007669"/>
    <property type="project" value="TreeGrafter"/>
</dbReference>
<organism evidence="3 4">
    <name type="scientific">Nocardioides flavescens</name>
    <dbReference type="NCBI Taxonomy" id="2691959"/>
    <lineage>
        <taxon>Bacteria</taxon>
        <taxon>Bacillati</taxon>
        <taxon>Actinomycetota</taxon>
        <taxon>Actinomycetes</taxon>
        <taxon>Propionibacteriales</taxon>
        <taxon>Nocardioidaceae</taxon>
        <taxon>Nocardioides</taxon>
    </lineage>
</organism>
<feature type="active site" description="Proton donor/acceptor" evidence="1">
    <location>
        <position position="83"/>
    </location>
</feature>
<dbReference type="SUPFAM" id="SSF53254">
    <property type="entry name" value="Phosphoglycerate mutase-like"/>
    <property type="match status" value="1"/>
</dbReference>